<dbReference type="PANTHER" id="PTHR44688:SF16">
    <property type="entry name" value="DNA-BINDING TRANSCRIPTIONAL ACTIVATOR DEVR_DOSR"/>
    <property type="match status" value="1"/>
</dbReference>
<proteinExistence type="predicted"/>
<evidence type="ECO:0000256" key="1">
    <source>
        <dbReference type="ARBA" id="ARBA00023015"/>
    </source>
</evidence>
<dbReference type="Proteomes" id="UP000186309">
    <property type="component" value="Chromosome"/>
</dbReference>
<keyword evidence="1" id="KW-0805">Transcription regulation</keyword>
<dbReference type="OrthoDB" id="252792at2"/>
<dbReference type="AlphaFoldDB" id="A0A1U7CY84"/>
<dbReference type="RefSeq" id="WP_076350214.1">
    <property type="nucleotide sequence ID" value="NZ_CP019082.1"/>
</dbReference>
<evidence type="ECO:0000259" key="4">
    <source>
        <dbReference type="PROSITE" id="PS50043"/>
    </source>
</evidence>
<dbReference type="GO" id="GO:0006355">
    <property type="term" value="P:regulation of DNA-templated transcription"/>
    <property type="evidence" value="ECO:0007669"/>
    <property type="project" value="InterPro"/>
</dbReference>
<feature type="domain" description="HTH luxR-type" evidence="4">
    <location>
        <begin position="199"/>
        <end position="264"/>
    </location>
</feature>
<gene>
    <name evidence="5" type="ORF">BSF38_05499</name>
</gene>
<dbReference type="SUPFAM" id="SSF46894">
    <property type="entry name" value="C-terminal effector domain of the bipartite response regulators"/>
    <property type="match status" value="1"/>
</dbReference>
<dbReference type="PROSITE" id="PS50043">
    <property type="entry name" value="HTH_LUXR_2"/>
    <property type="match status" value="1"/>
</dbReference>
<keyword evidence="2" id="KW-0238">DNA-binding</keyword>
<accession>A0A1U7CY84</accession>
<dbReference type="PANTHER" id="PTHR44688">
    <property type="entry name" value="DNA-BINDING TRANSCRIPTIONAL ACTIVATOR DEVR_DOSR"/>
    <property type="match status" value="1"/>
</dbReference>
<sequence>MAKSARIRAEDCRAISGLLGDCRDLGDDRHAWREHALSGLARLIDAELGILGEMAGCRSGRPRDLGTVTLGWQAGFVPRRAFDAHFEAFNREPDTYMPTMVEGFRYFDPAEGFCLRRTDLRADRPWYTSAEYQRTMTSFGADHILWCFRPIPHASDNNFGLVIFRGRRRRDFDARELRLVRETAAVLAPLVGGPLARFTDPSPRDLPPRARQVLACLLEGDGDKQAAARLRLSPHTVNQYVKLIFRHFGVSSRTELLARWIRRGWGSRFSWLEG</sequence>
<dbReference type="EMBL" id="CP019082">
    <property type="protein sequence ID" value="APW63912.1"/>
    <property type="molecule type" value="Genomic_DNA"/>
</dbReference>
<dbReference type="InterPro" id="IPR016032">
    <property type="entry name" value="Sig_transdc_resp-reg_C-effctor"/>
</dbReference>
<dbReference type="InterPro" id="IPR000792">
    <property type="entry name" value="Tscrpt_reg_LuxR_C"/>
</dbReference>
<dbReference type="KEGG" id="pbor:BSF38_05499"/>
<evidence type="ECO:0000313" key="6">
    <source>
        <dbReference type="Proteomes" id="UP000186309"/>
    </source>
</evidence>
<name>A0A1U7CY84_9BACT</name>
<dbReference type="STRING" id="1387353.BSF38_05499"/>
<organism evidence="5 6">
    <name type="scientific">Paludisphaera borealis</name>
    <dbReference type="NCBI Taxonomy" id="1387353"/>
    <lineage>
        <taxon>Bacteria</taxon>
        <taxon>Pseudomonadati</taxon>
        <taxon>Planctomycetota</taxon>
        <taxon>Planctomycetia</taxon>
        <taxon>Isosphaerales</taxon>
        <taxon>Isosphaeraceae</taxon>
        <taxon>Paludisphaera</taxon>
    </lineage>
</organism>
<dbReference type="CDD" id="cd06170">
    <property type="entry name" value="LuxR_C_like"/>
    <property type="match status" value="1"/>
</dbReference>
<reference evidence="6" key="1">
    <citation type="submission" date="2016-12" db="EMBL/GenBank/DDBJ databases">
        <title>Comparative genomics of four Isosphaeraceae planctomycetes: a common pool of plasmids and glycoside hydrolase genes.</title>
        <authorList>
            <person name="Ivanova A."/>
        </authorList>
    </citation>
    <scope>NUCLEOTIDE SEQUENCE [LARGE SCALE GENOMIC DNA]</scope>
    <source>
        <strain evidence="6">PX4</strain>
    </source>
</reference>
<dbReference type="Pfam" id="PF00196">
    <property type="entry name" value="GerE"/>
    <property type="match status" value="1"/>
</dbReference>
<keyword evidence="6" id="KW-1185">Reference proteome</keyword>
<evidence type="ECO:0000313" key="5">
    <source>
        <dbReference type="EMBL" id="APW63912.1"/>
    </source>
</evidence>
<evidence type="ECO:0000256" key="3">
    <source>
        <dbReference type="ARBA" id="ARBA00023163"/>
    </source>
</evidence>
<dbReference type="GO" id="GO:0003677">
    <property type="term" value="F:DNA binding"/>
    <property type="evidence" value="ECO:0007669"/>
    <property type="project" value="UniProtKB-KW"/>
</dbReference>
<dbReference type="InterPro" id="IPR036388">
    <property type="entry name" value="WH-like_DNA-bd_sf"/>
</dbReference>
<protein>
    <recommendedName>
        <fullName evidence="4">HTH luxR-type domain-containing protein</fullName>
    </recommendedName>
</protein>
<keyword evidence="3" id="KW-0804">Transcription</keyword>
<dbReference type="Gene3D" id="1.10.10.10">
    <property type="entry name" value="Winged helix-like DNA-binding domain superfamily/Winged helix DNA-binding domain"/>
    <property type="match status" value="1"/>
</dbReference>
<dbReference type="SMART" id="SM00421">
    <property type="entry name" value="HTH_LUXR"/>
    <property type="match status" value="1"/>
</dbReference>
<evidence type="ECO:0000256" key="2">
    <source>
        <dbReference type="ARBA" id="ARBA00023125"/>
    </source>
</evidence>